<gene>
    <name evidence="1" type="ORF">GJ700_00770</name>
</gene>
<accession>A0A7X2IIT7</accession>
<comment type="caution">
    <text evidence="1">The sequence shown here is derived from an EMBL/GenBank/DDBJ whole genome shotgun (WGS) entry which is preliminary data.</text>
</comment>
<proteinExistence type="predicted"/>
<dbReference type="Pfam" id="PF14106">
    <property type="entry name" value="DUF4279"/>
    <property type="match status" value="1"/>
</dbReference>
<evidence type="ECO:0000313" key="1">
    <source>
        <dbReference type="EMBL" id="MRV70253.1"/>
    </source>
</evidence>
<dbReference type="EMBL" id="WKJJ01000001">
    <property type="protein sequence ID" value="MRV70253.1"/>
    <property type="molecule type" value="Genomic_DNA"/>
</dbReference>
<protein>
    <submittedName>
        <fullName evidence="1">DUF4279 domain-containing protein</fullName>
    </submittedName>
</protein>
<dbReference type="AlphaFoldDB" id="A0A7X2IIT7"/>
<dbReference type="RefSeq" id="WP_154370748.1">
    <property type="nucleotide sequence ID" value="NZ_WKJJ01000001.1"/>
</dbReference>
<dbReference type="InterPro" id="IPR025459">
    <property type="entry name" value="DUF4279"/>
</dbReference>
<dbReference type="Proteomes" id="UP000446768">
    <property type="component" value="Unassembled WGS sequence"/>
</dbReference>
<keyword evidence="2" id="KW-1185">Reference proteome</keyword>
<sequence length="136" mass="15134">MTSRGEVYFAMYGDAFEPDEISALVGLSATKVRRKGERRPDVPFPRNSSWEVSLGRVESDVIDVYEMSAALVAQLSPFAAKIVDAKTVFNLRCVFQVVLWIDQNEEASMPAIGFESPVINFIHGVGAEIDIDTYRN</sequence>
<organism evidence="1 2">
    <name type="scientific">Pseudoduganella rivuli</name>
    <dbReference type="NCBI Taxonomy" id="2666085"/>
    <lineage>
        <taxon>Bacteria</taxon>
        <taxon>Pseudomonadati</taxon>
        <taxon>Pseudomonadota</taxon>
        <taxon>Betaproteobacteria</taxon>
        <taxon>Burkholderiales</taxon>
        <taxon>Oxalobacteraceae</taxon>
        <taxon>Telluria group</taxon>
        <taxon>Pseudoduganella</taxon>
    </lineage>
</organism>
<name>A0A7X2IIT7_9BURK</name>
<evidence type="ECO:0000313" key="2">
    <source>
        <dbReference type="Proteomes" id="UP000446768"/>
    </source>
</evidence>
<reference evidence="1 2" key="1">
    <citation type="submission" date="2019-11" db="EMBL/GenBank/DDBJ databases">
        <title>Novel species isolated from a subtropical stream in China.</title>
        <authorList>
            <person name="Lu H."/>
        </authorList>
    </citation>
    <scope>NUCLEOTIDE SEQUENCE [LARGE SCALE GENOMIC DNA]</scope>
    <source>
        <strain evidence="1 2">FT92W</strain>
    </source>
</reference>